<sequence>MYEGYLSQIGLHDDFIHRIIIDDFNDQQLRRSAVIMAFLDSLGRQYHRQPRRRDDPLTRRPYADILADSRAYTSWLLAAPDVMFNDLFRMDKGDFYRLSWWLKNNTEAGDSWHQSLELKLMIFLWIMAYSEPQRNTAYQFKFNGAIRAVDGTHIPAFIPLAHQQRFWSRKKTVSQNIFAAVDFEGRFLYMLAGAEGSINNATLIGYAHNGTFKVPPGRFFLADAGFGSRRGILIPFSRVRYHLQDWGDAGKRPVNEKELYNPHHAQLRTIVEQAFGRCKRKWKIIRNSAPEYSFSNQIKIIYAVTGLYNFLAFGGKEPELGHEEEGLPSWEIRALEGARRRADMVATYRAYLELPDDSESEEIDEEGSVVGEVEEGDEIEVISDEADQREAISSSQELD</sequence>
<keyword evidence="11" id="KW-1185">Reference proteome</keyword>
<feature type="compositionally biased region" description="Acidic residues" evidence="8">
    <location>
        <begin position="355"/>
        <end position="387"/>
    </location>
</feature>
<dbReference type="Pfam" id="PF13359">
    <property type="entry name" value="DDE_Tnp_4"/>
    <property type="match status" value="1"/>
</dbReference>
<dbReference type="AlphaFoldDB" id="A0A9P7L6Y1"/>
<evidence type="ECO:0000259" key="9">
    <source>
        <dbReference type="Pfam" id="PF13359"/>
    </source>
</evidence>
<comment type="similarity">
    <text evidence="3">Belongs to the HARBI1 family.</text>
</comment>
<feature type="region of interest" description="Disordered" evidence="8">
    <location>
        <begin position="355"/>
        <end position="399"/>
    </location>
</feature>
<dbReference type="GO" id="GO:0046872">
    <property type="term" value="F:metal ion binding"/>
    <property type="evidence" value="ECO:0007669"/>
    <property type="project" value="UniProtKB-KW"/>
</dbReference>
<dbReference type="OrthoDB" id="4954565at2759"/>
<proteinExistence type="inferred from homology"/>
<evidence type="ECO:0000313" key="10">
    <source>
        <dbReference type="EMBL" id="KAG5765836.1"/>
    </source>
</evidence>
<protein>
    <recommendedName>
        <fullName evidence="9">DDE Tnp4 domain-containing protein</fullName>
    </recommendedName>
</protein>
<reference evidence="10" key="2">
    <citation type="submission" date="2020-10" db="EMBL/GenBank/DDBJ databases">
        <authorList>
            <person name="Peck L.D."/>
            <person name="Nowell R.W."/>
            <person name="Flood J."/>
            <person name="Ryan M.J."/>
            <person name="Barraclough T.G."/>
        </authorList>
    </citation>
    <scope>NUCLEOTIDE SEQUENCE</scope>
    <source>
        <strain evidence="10">IMI 127659i</strain>
    </source>
</reference>
<dbReference type="GO" id="GO:0016787">
    <property type="term" value="F:hydrolase activity"/>
    <property type="evidence" value="ECO:0007669"/>
    <property type="project" value="UniProtKB-KW"/>
</dbReference>
<feature type="domain" description="DDE Tnp4" evidence="9">
    <location>
        <begin position="149"/>
        <end position="309"/>
    </location>
</feature>
<reference evidence="10" key="1">
    <citation type="journal article" date="2020" name="bioRxiv">
        <title>Historical genomics reveals the evolutionary mechanisms behind multiple outbreaks of the host-specific coffee wilt pathogen Fusarium xylarioides.</title>
        <authorList>
            <person name="Peck D."/>
            <person name="Nowell R.W."/>
            <person name="Flood J."/>
            <person name="Ryan M.J."/>
            <person name="Barraclough T.G."/>
        </authorList>
    </citation>
    <scope>NUCLEOTIDE SEQUENCE</scope>
    <source>
        <strain evidence="10">IMI 127659i</strain>
    </source>
</reference>
<evidence type="ECO:0000256" key="3">
    <source>
        <dbReference type="ARBA" id="ARBA00006958"/>
    </source>
</evidence>
<dbReference type="EMBL" id="JADFTT010000183">
    <property type="protein sequence ID" value="KAG5765836.1"/>
    <property type="molecule type" value="Genomic_DNA"/>
</dbReference>
<comment type="cofactor">
    <cofactor evidence="1">
        <name>a divalent metal cation</name>
        <dbReference type="ChEBI" id="CHEBI:60240"/>
    </cofactor>
</comment>
<dbReference type="InterPro" id="IPR027806">
    <property type="entry name" value="HARBI1_dom"/>
</dbReference>
<evidence type="ECO:0000313" key="11">
    <source>
        <dbReference type="Proteomes" id="UP000750502"/>
    </source>
</evidence>
<keyword evidence="4" id="KW-0540">Nuclease</keyword>
<evidence type="ECO:0000256" key="2">
    <source>
        <dbReference type="ARBA" id="ARBA00004123"/>
    </source>
</evidence>
<comment type="caution">
    <text evidence="10">The sequence shown here is derived from an EMBL/GenBank/DDBJ whole genome shotgun (WGS) entry which is preliminary data.</text>
</comment>
<evidence type="ECO:0000256" key="1">
    <source>
        <dbReference type="ARBA" id="ARBA00001968"/>
    </source>
</evidence>
<name>A0A9P7L6Y1_9HYPO</name>
<dbReference type="InterPro" id="IPR045249">
    <property type="entry name" value="HARBI1-like"/>
</dbReference>
<dbReference type="PANTHER" id="PTHR22930:SF259">
    <property type="entry name" value="OS08G0106900 PROTEIN"/>
    <property type="match status" value="1"/>
</dbReference>
<dbReference type="PANTHER" id="PTHR22930">
    <property type="match status" value="1"/>
</dbReference>
<dbReference type="GO" id="GO:0004518">
    <property type="term" value="F:nuclease activity"/>
    <property type="evidence" value="ECO:0007669"/>
    <property type="project" value="UniProtKB-KW"/>
</dbReference>
<evidence type="ECO:0000256" key="7">
    <source>
        <dbReference type="ARBA" id="ARBA00023242"/>
    </source>
</evidence>
<dbReference type="GO" id="GO:0005634">
    <property type="term" value="C:nucleus"/>
    <property type="evidence" value="ECO:0007669"/>
    <property type="project" value="UniProtKB-SubCell"/>
</dbReference>
<keyword evidence="6" id="KW-0378">Hydrolase</keyword>
<keyword evidence="5" id="KW-0479">Metal-binding</keyword>
<evidence type="ECO:0000256" key="8">
    <source>
        <dbReference type="SAM" id="MobiDB-lite"/>
    </source>
</evidence>
<accession>A0A9P7L6Y1</accession>
<keyword evidence="7" id="KW-0539">Nucleus</keyword>
<dbReference type="Proteomes" id="UP000750502">
    <property type="component" value="Unassembled WGS sequence"/>
</dbReference>
<gene>
    <name evidence="10" type="ORF">H9Q72_006088</name>
</gene>
<evidence type="ECO:0000256" key="5">
    <source>
        <dbReference type="ARBA" id="ARBA00022723"/>
    </source>
</evidence>
<comment type="subcellular location">
    <subcellularLocation>
        <location evidence="2">Nucleus</location>
    </subcellularLocation>
</comment>
<evidence type="ECO:0000256" key="4">
    <source>
        <dbReference type="ARBA" id="ARBA00022722"/>
    </source>
</evidence>
<organism evidence="10 11">
    <name type="scientific">Fusarium xylarioides</name>
    <dbReference type="NCBI Taxonomy" id="221167"/>
    <lineage>
        <taxon>Eukaryota</taxon>
        <taxon>Fungi</taxon>
        <taxon>Dikarya</taxon>
        <taxon>Ascomycota</taxon>
        <taxon>Pezizomycotina</taxon>
        <taxon>Sordariomycetes</taxon>
        <taxon>Hypocreomycetidae</taxon>
        <taxon>Hypocreales</taxon>
        <taxon>Nectriaceae</taxon>
        <taxon>Fusarium</taxon>
        <taxon>Fusarium fujikuroi species complex</taxon>
    </lineage>
</organism>
<evidence type="ECO:0000256" key="6">
    <source>
        <dbReference type="ARBA" id="ARBA00022801"/>
    </source>
</evidence>